<evidence type="ECO:0000256" key="1">
    <source>
        <dbReference type="ARBA" id="ARBA00004141"/>
    </source>
</evidence>
<dbReference type="InterPro" id="IPR006544">
    <property type="entry name" value="P-type_TPase_V"/>
</dbReference>
<keyword evidence="8 13" id="KW-0460">Magnesium</keyword>
<dbReference type="Pfam" id="PF00690">
    <property type="entry name" value="Cation_ATPase_N"/>
    <property type="match status" value="1"/>
</dbReference>
<evidence type="ECO:0000259" key="17">
    <source>
        <dbReference type="Pfam" id="PF12409"/>
    </source>
</evidence>
<evidence type="ECO:0000256" key="10">
    <source>
        <dbReference type="ARBA" id="ARBA00022989"/>
    </source>
</evidence>
<feature type="compositionally biased region" description="Acidic residues" evidence="14">
    <location>
        <begin position="118"/>
        <end position="138"/>
    </location>
</feature>
<gene>
    <name evidence="18" type="ORF">FB192DRAFT_1167311</name>
</gene>
<dbReference type="InterPro" id="IPR008250">
    <property type="entry name" value="ATPase_P-typ_transduc_dom_A_sf"/>
</dbReference>
<dbReference type="NCBIfam" id="TIGR01494">
    <property type="entry name" value="ATPase_P-type"/>
    <property type="match status" value="1"/>
</dbReference>
<evidence type="ECO:0000256" key="5">
    <source>
        <dbReference type="ARBA" id="ARBA00022723"/>
    </source>
</evidence>
<dbReference type="InterPro" id="IPR036412">
    <property type="entry name" value="HAD-like_sf"/>
</dbReference>
<dbReference type="GO" id="GO:0016887">
    <property type="term" value="F:ATP hydrolysis activity"/>
    <property type="evidence" value="ECO:0007669"/>
    <property type="project" value="InterPro"/>
</dbReference>
<keyword evidence="4 13" id="KW-0812">Transmembrane</keyword>
<evidence type="ECO:0000256" key="14">
    <source>
        <dbReference type="SAM" id="MobiDB-lite"/>
    </source>
</evidence>
<comment type="similarity">
    <text evidence="2 13">Belongs to the cation transport ATPase (P-type) (TC 3.A.3) family. Type V subfamily.</text>
</comment>
<dbReference type="Proteomes" id="UP000469890">
    <property type="component" value="Unassembled WGS sequence"/>
</dbReference>
<dbReference type="SFLD" id="SFLDF00027">
    <property type="entry name" value="p-type_atpase"/>
    <property type="match status" value="1"/>
</dbReference>
<dbReference type="Gene3D" id="3.40.1110.10">
    <property type="entry name" value="Calcium-transporting ATPase, cytoplasmic domain N"/>
    <property type="match status" value="1"/>
</dbReference>
<dbReference type="SFLD" id="SFLDG00002">
    <property type="entry name" value="C1.7:_P-type_atpase_like"/>
    <property type="match status" value="1"/>
</dbReference>
<feature type="compositionally biased region" description="Basic residues" evidence="14">
    <location>
        <begin position="80"/>
        <end position="94"/>
    </location>
</feature>
<dbReference type="GO" id="GO:0005524">
    <property type="term" value="F:ATP binding"/>
    <property type="evidence" value="ECO:0007669"/>
    <property type="project" value="UniProtKB-UniRule"/>
</dbReference>
<feature type="transmembrane region" description="Helical" evidence="13">
    <location>
        <begin position="1232"/>
        <end position="1252"/>
    </location>
</feature>
<keyword evidence="9 13" id="KW-1278">Translocase</keyword>
<dbReference type="SUPFAM" id="SSF56784">
    <property type="entry name" value="HAD-like"/>
    <property type="match status" value="1"/>
</dbReference>
<feature type="compositionally biased region" description="Polar residues" evidence="14">
    <location>
        <begin position="1"/>
        <end position="15"/>
    </location>
</feature>
<feature type="transmembrane region" description="Helical" evidence="13">
    <location>
        <begin position="601"/>
        <end position="622"/>
    </location>
</feature>
<evidence type="ECO:0000256" key="13">
    <source>
        <dbReference type="RuleBase" id="RU362082"/>
    </source>
</evidence>
<feature type="transmembrane region" description="Helical" evidence="13">
    <location>
        <begin position="1121"/>
        <end position="1139"/>
    </location>
</feature>
<evidence type="ECO:0000259" key="16">
    <source>
        <dbReference type="Pfam" id="PF00690"/>
    </source>
</evidence>
<evidence type="ECO:0000256" key="9">
    <source>
        <dbReference type="ARBA" id="ARBA00022967"/>
    </source>
</evidence>
<feature type="transmembrane region" description="Helical" evidence="13">
    <location>
        <begin position="1298"/>
        <end position="1317"/>
    </location>
</feature>
<dbReference type="SUPFAM" id="SSF81653">
    <property type="entry name" value="Calcium ATPase, transduction domain A"/>
    <property type="match status" value="1"/>
</dbReference>
<dbReference type="PROSITE" id="PS00154">
    <property type="entry name" value="ATPASE_E1_E2"/>
    <property type="match status" value="1"/>
</dbReference>
<comment type="subcellular location">
    <subcellularLocation>
        <location evidence="1 13">Membrane</location>
        <topology evidence="1 13">Multi-pass membrane protein</topology>
    </subcellularLocation>
</comment>
<dbReference type="NCBIfam" id="TIGR01657">
    <property type="entry name" value="P-ATPase-V"/>
    <property type="match status" value="1"/>
</dbReference>
<evidence type="ECO:0000313" key="18">
    <source>
        <dbReference type="EMBL" id="KAF1798039.1"/>
    </source>
</evidence>
<dbReference type="SUPFAM" id="SSF81665">
    <property type="entry name" value="Calcium ATPase, transmembrane domain M"/>
    <property type="match status" value="1"/>
</dbReference>
<dbReference type="InterPro" id="IPR023214">
    <property type="entry name" value="HAD_sf"/>
</dbReference>
<dbReference type="Pfam" id="PF13246">
    <property type="entry name" value="Cation_ATPase"/>
    <property type="match status" value="1"/>
</dbReference>
<feature type="region of interest" description="Disordered" evidence="14">
    <location>
        <begin position="1"/>
        <end position="141"/>
    </location>
</feature>
<dbReference type="GO" id="GO:0015662">
    <property type="term" value="F:P-type ion transporter activity"/>
    <property type="evidence" value="ECO:0007669"/>
    <property type="project" value="InterPro"/>
</dbReference>
<reference evidence="18 19" key="1">
    <citation type="submission" date="2019-09" db="EMBL/GenBank/DDBJ databases">
        <authorList>
            <consortium name="DOE Joint Genome Institute"/>
            <person name="Mondo S.J."/>
            <person name="Navarro-Mendoza M.I."/>
            <person name="Perez-Arques C."/>
            <person name="Panchal S."/>
            <person name="Nicolas F.E."/>
            <person name="Ganguly P."/>
            <person name="Pangilinan J."/>
            <person name="Grigoriev I."/>
            <person name="Heitman J."/>
            <person name="Sanya K."/>
            <person name="Garre V."/>
        </authorList>
    </citation>
    <scope>NUCLEOTIDE SEQUENCE [LARGE SCALE GENOMIC DNA]</scope>
    <source>
        <strain evidence="18 19">MU402</strain>
    </source>
</reference>
<dbReference type="InterPro" id="IPR059000">
    <property type="entry name" value="ATPase_P-type_domA"/>
</dbReference>
<dbReference type="SFLD" id="SFLDS00003">
    <property type="entry name" value="Haloacid_Dehalogenase"/>
    <property type="match status" value="1"/>
</dbReference>
<feature type="domain" description="Cation-transporting P-type ATPase N-terminal" evidence="16">
    <location>
        <begin position="330"/>
        <end position="382"/>
    </location>
</feature>
<evidence type="ECO:0000256" key="3">
    <source>
        <dbReference type="ARBA" id="ARBA00022553"/>
    </source>
</evidence>
<dbReference type="FunFam" id="1.20.1110.10:FF:000032">
    <property type="entry name" value="Cation-transporting ATPase"/>
    <property type="match status" value="1"/>
</dbReference>
<dbReference type="InterPro" id="IPR004014">
    <property type="entry name" value="ATPase_P-typ_cation-transptr_N"/>
</dbReference>
<dbReference type="FunFam" id="3.40.50.1000:FF:000068">
    <property type="entry name" value="Cation-transporting ATPase"/>
    <property type="match status" value="1"/>
</dbReference>
<comment type="caution">
    <text evidence="18">The sequence shown here is derived from an EMBL/GenBank/DDBJ whole genome shotgun (WGS) entry which is preliminary data.</text>
</comment>
<sequence length="1367" mass="153778">MPGNPSTKTRSVYGTSSVDSKSMLDSSTKPSTRRDSAAPLINTPPIQPVIGIDPLDATGTSYRSSSSSHHIVTSGSYARHGGHHRTGLFRRRRNSSSSQETDSEDEQHPLDSDRELNTSDEESSADDDDDLDDDDDGSDTEHTIQHLVASRNNTEIRISGLNAIPNDTKDEQTLLLEEEDVQIHIQAYRFNRLQLFFYRLSSVLSLGIVWLVCRWVPKWYIAWIGVKVPLEKAEWIVFESQYNEIEIIRPFREWYQGTVGSIFSHDQIKEELLQFNVNTEEARHLLNMDHPINQLMLVEYRYIRLAFHPLLHKFLIVGFWKDPTWISTKNFKLGLTAEKYHARLSVFGPNLINIREKPTSKLLTDEVLNPFYVFQIGSILLWCMDDYYYYAFCIFIISAFSIISTLIETKETMKRMKDMSFFECSVRVFRSGSWRNVSSVELVPGDLIDIANIHTVPCDAMLVSGDCILNESMLTGESVPVSKMPINDATLKKMNLSSSSIPAEIAKHFLFMGTKMVRVRGGDNVTTATAIVVRTGFSTAKGALVRSMLFPKPNNFKFYRDSFRFIGVLSIIAFVGFLISSVNFIRLGIDSTTMILRALDLITIVVPPALPATLSIGTSFAIRRLKKLGIFCISPPRVNIGGKIDCMCFDKTGTLTEDGLDIHGIRAVTTLAKDDRKLFDDECKSVAHVDPNNDAATSTQARILRTMTTCHSLKIVNGELLGDPLDLKMFEFTQWELEESGGASSMGLKPRSELAALQAKKSAKVGIMPTVVRPPGGRQDLNLQHMETATTEQAAAAPPPIEFGIIHTFEFVSSLRRMSVIVRRLANPTMEVFVKGAPEVMKDICTPESMPEDYQERLYKYTHRGYRVIACASRQLLGVKWHKLHKLKRNEVETGLTFLGFIVFENKLKPRTASAISTLRNANIRQIMCTGDNVLTAVSVARECGLIDPASEIYIPRFLKGSSTEPDSELSWESVMQEGNELSTDTLQPYSSTHHFTQQHDQEYHLAITGEAFRWMVDYATLESLHRMLVKGAIYARMSPDEKQELVMELQNIGYCVGFCGDGANDCGALKAGDIGISLSEAEASVAAPFTSNTMDIECVIDVIKEGRAALVTSFSCFKYMALYSLIQFTSVTLLYAFGSNLGDFQFLYIDLFLILPIAVYMGHTAAWPHLDRKRPTASLVSKKVLTSLIGQILINSGIQFLAYWAIHQQSWYTPPVFDPNGDNIECLENTVLFLVSSYQYMLIAVVFSVGPPYRKPLWTNGRLVLTLAILISLTSWFVLMPPAFVMELMEIEPMPMSFRWFILFLAALNLVVSLMCEKYLFHQMMDKITQFLAKRSFGYTLIGAGHGKRGHDKTYRRVMDEMGLHE</sequence>
<dbReference type="FunFam" id="3.40.1110.10:FF:000057">
    <property type="entry name" value="Cation-transporting ATPase"/>
    <property type="match status" value="1"/>
</dbReference>
<evidence type="ECO:0000313" key="19">
    <source>
        <dbReference type="Proteomes" id="UP000469890"/>
    </source>
</evidence>
<evidence type="ECO:0000256" key="8">
    <source>
        <dbReference type="ARBA" id="ARBA00022842"/>
    </source>
</evidence>
<evidence type="ECO:0000259" key="15">
    <source>
        <dbReference type="Pfam" id="PF00122"/>
    </source>
</evidence>
<keyword evidence="6 13" id="KW-0547">Nucleotide-binding</keyword>
<dbReference type="InterPro" id="IPR001757">
    <property type="entry name" value="P_typ_ATPase"/>
</dbReference>
<protein>
    <recommendedName>
        <fullName evidence="13">Cation-transporting ATPase</fullName>
        <ecNumber evidence="13">7.2.2.-</ecNumber>
    </recommendedName>
</protein>
<dbReference type="GO" id="GO:0016020">
    <property type="term" value="C:membrane"/>
    <property type="evidence" value="ECO:0007669"/>
    <property type="project" value="UniProtKB-SubCell"/>
</dbReference>
<feature type="transmembrane region" description="Helical" evidence="13">
    <location>
        <begin position="1185"/>
        <end position="1207"/>
    </location>
</feature>
<proteinExistence type="inferred from homology"/>
<dbReference type="EMBL" id="JAAECE010000008">
    <property type="protein sequence ID" value="KAF1798039.1"/>
    <property type="molecule type" value="Genomic_DNA"/>
</dbReference>
<keyword evidence="11 13" id="KW-0472">Membrane</keyword>
<organism evidence="18 19">
    <name type="scientific">Mucor circinelloides f. lusitanicus</name>
    <name type="common">Mucor racemosus var. lusitanicus</name>
    <dbReference type="NCBI Taxonomy" id="29924"/>
    <lineage>
        <taxon>Eukaryota</taxon>
        <taxon>Fungi</taxon>
        <taxon>Fungi incertae sedis</taxon>
        <taxon>Mucoromycota</taxon>
        <taxon>Mucoromycotina</taxon>
        <taxon>Mucoromycetes</taxon>
        <taxon>Mucorales</taxon>
        <taxon>Mucorineae</taxon>
        <taxon>Mucoraceae</taxon>
        <taxon>Mucor</taxon>
    </lineage>
</organism>
<dbReference type="GO" id="GO:0019829">
    <property type="term" value="F:ATPase-coupled monoatomic cation transmembrane transporter activity"/>
    <property type="evidence" value="ECO:0007669"/>
    <property type="project" value="UniProtKB-UniRule"/>
</dbReference>
<dbReference type="Pfam" id="PF12409">
    <property type="entry name" value="P5-ATPase"/>
    <property type="match status" value="1"/>
</dbReference>
<feature type="transmembrane region" description="Helical" evidence="13">
    <location>
        <begin position="565"/>
        <end position="589"/>
    </location>
</feature>
<keyword evidence="10 13" id="KW-1133">Transmembrane helix</keyword>
<dbReference type="PANTHER" id="PTHR45630">
    <property type="entry name" value="CATION-TRANSPORTING ATPASE-RELATED"/>
    <property type="match status" value="1"/>
</dbReference>
<evidence type="ECO:0000256" key="4">
    <source>
        <dbReference type="ARBA" id="ARBA00022692"/>
    </source>
</evidence>
<comment type="catalytic activity">
    <reaction evidence="12 13">
        <text>ATP + H2O = ADP + phosphate + H(+)</text>
        <dbReference type="Rhea" id="RHEA:13065"/>
        <dbReference type="ChEBI" id="CHEBI:15377"/>
        <dbReference type="ChEBI" id="CHEBI:15378"/>
        <dbReference type="ChEBI" id="CHEBI:30616"/>
        <dbReference type="ChEBI" id="CHEBI:43474"/>
        <dbReference type="ChEBI" id="CHEBI:456216"/>
    </reaction>
</comment>
<feature type="domain" description="P-type ATPase A" evidence="15">
    <location>
        <begin position="425"/>
        <end position="548"/>
    </location>
</feature>
<accession>A0A8H4B9Z8</accession>
<keyword evidence="5 13" id="KW-0479">Metal-binding</keyword>
<dbReference type="EC" id="7.2.2.-" evidence="13"/>
<dbReference type="PRINTS" id="PR00119">
    <property type="entry name" value="CATATPASE"/>
</dbReference>
<keyword evidence="7 13" id="KW-0067">ATP-binding</keyword>
<feature type="compositionally biased region" description="Basic and acidic residues" evidence="14">
    <location>
        <begin position="106"/>
        <end position="117"/>
    </location>
</feature>
<dbReference type="SUPFAM" id="SSF81660">
    <property type="entry name" value="Metal cation-transporting ATPase, ATP-binding domain N"/>
    <property type="match status" value="1"/>
</dbReference>
<dbReference type="InterPro" id="IPR023298">
    <property type="entry name" value="ATPase_P-typ_TM_dom_sf"/>
</dbReference>
<evidence type="ECO:0000256" key="11">
    <source>
        <dbReference type="ARBA" id="ARBA00023136"/>
    </source>
</evidence>
<dbReference type="PANTHER" id="PTHR45630:SF8">
    <property type="entry name" value="CATION-TRANSPORTING ATPASE"/>
    <property type="match status" value="1"/>
</dbReference>
<dbReference type="InterPro" id="IPR018303">
    <property type="entry name" value="ATPase_P-typ_P_site"/>
</dbReference>
<feature type="transmembrane region" description="Helical" evidence="13">
    <location>
        <begin position="1264"/>
        <end position="1286"/>
    </location>
</feature>
<dbReference type="Gene3D" id="3.40.50.1000">
    <property type="entry name" value="HAD superfamily/HAD-like"/>
    <property type="match status" value="1"/>
</dbReference>
<dbReference type="FunFam" id="2.70.150.10:FF:000057">
    <property type="entry name" value="Cation-transporting ATPase"/>
    <property type="match status" value="1"/>
</dbReference>
<dbReference type="CDD" id="cd07542">
    <property type="entry name" value="P-type_ATPase_cation"/>
    <property type="match status" value="1"/>
</dbReference>
<feature type="compositionally biased region" description="Low complexity" evidence="14">
    <location>
        <begin position="16"/>
        <end position="27"/>
    </location>
</feature>
<keyword evidence="3" id="KW-0597">Phosphoprotein</keyword>
<feature type="compositionally biased region" description="Low complexity" evidence="14">
    <location>
        <begin position="59"/>
        <end position="77"/>
    </location>
</feature>
<dbReference type="InterPro" id="IPR047819">
    <property type="entry name" value="P5A-ATPase_N"/>
</dbReference>
<dbReference type="Gene3D" id="2.70.150.10">
    <property type="entry name" value="Calcium-transporting ATPase, cytoplasmic transduction domain A"/>
    <property type="match status" value="1"/>
</dbReference>
<evidence type="ECO:0000256" key="2">
    <source>
        <dbReference type="ARBA" id="ARBA00006000"/>
    </source>
</evidence>
<dbReference type="GO" id="GO:0006874">
    <property type="term" value="P:intracellular calcium ion homeostasis"/>
    <property type="evidence" value="ECO:0007669"/>
    <property type="project" value="TreeGrafter"/>
</dbReference>
<evidence type="ECO:0000256" key="6">
    <source>
        <dbReference type="ARBA" id="ARBA00022741"/>
    </source>
</evidence>
<dbReference type="Pfam" id="PF00122">
    <property type="entry name" value="E1-E2_ATPase"/>
    <property type="match status" value="1"/>
</dbReference>
<name>A0A8H4B9Z8_MUCCL</name>
<dbReference type="InterPro" id="IPR023299">
    <property type="entry name" value="ATPase_P-typ_cyto_dom_N"/>
</dbReference>
<evidence type="ECO:0000256" key="7">
    <source>
        <dbReference type="ARBA" id="ARBA00022840"/>
    </source>
</evidence>
<feature type="domain" description="P5B-type ATPase N-terminal" evidence="17">
    <location>
        <begin position="179"/>
        <end position="308"/>
    </location>
</feature>
<feature type="transmembrane region" description="Helical" evidence="13">
    <location>
        <begin position="387"/>
        <end position="407"/>
    </location>
</feature>
<feature type="transmembrane region" description="Helical" evidence="13">
    <location>
        <begin position="1145"/>
        <end position="1164"/>
    </location>
</feature>
<dbReference type="GO" id="GO:0046872">
    <property type="term" value="F:metal ion binding"/>
    <property type="evidence" value="ECO:0007669"/>
    <property type="project" value="UniProtKB-UniRule"/>
</dbReference>
<dbReference type="InterPro" id="IPR047821">
    <property type="entry name" value="P5B-type_ATPase"/>
</dbReference>
<dbReference type="InterPro" id="IPR044492">
    <property type="entry name" value="P_typ_ATPase_HD_dom"/>
</dbReference>
<evidence type="ECO:0000256" key="12">
    <source>
        <dbReference type="ARBA" id="ARBA00049360"/>
    </source>
</evidence>